<dbReference type="PANTHER" id="PTHR13466">
    <property type="entry name" value="TEX2 PROTEIN-RELATED"/>
    <property type="match status" value="1"/>
</dbReference>
<sequence>MWGVIKWLISYILGGISFVAILVGAVWYLTLVYGSIPIGDPDILKRDRMRIEQESLKEAAKRNGPPDDLKVSIQGWLTVRRSFGNTTENGQDVLTNNPPDAVDNVNDHHNPSKLPVTTRIAQVYRTYREVSTKAEFPQDTLFVRLRGSLLFIDQVKDDCKSKVQPFGSDPDLEYLESLVVLNLERYKITIETRQGAAGLTEGKLFNKRSALVLRLVDSDPSKEKEGLPGMSSTSNQLTLDEEVAPWFLQCKTPVKTEDWYLKILSRTHAHPSYSTVWSQDHMKWFIKSVQEARESDPSNLDWLNAFAGRIFLGITHTSLVEQAICDRVTKKLTALSHPMIGPLVATEANLGHIPPTFSRVKLKELGRDGTISFQAHMDYSRPAGLHGDGIRITMEAPKIGFKAVLAIIIKSLSSDVKVLIKPPPSDRIWWAFTRPPKMDMVIEPVLGARQLNWSWILAFVDKKIRDAMVESVVLPNMDDLPFFNTMNMPVRGGIFNVASKYKANAAEETGSDSASIRSNKSDKSVMSVQTTHTSSTMATSVTQNSTSSAPAVSSSKHPGLRYRNNSGPHTVNEVLERKGPGRANTSPSVTQPTRKKAASSFRVSSSSRPSSVRTDSVATAATDSTWSVSDKPRTNSTDSSSARTADSPVNEATKSSPASLVERPVLSIQETNDTPRSLTPNERESLSTEVDRSQVPDPGTENVSGGVTGGVTTTSLMNAVRARDKAQLQTQANIAKEGIKKWGVNFVNNRRRPTPDTHPDEDGGAHAHHTSAYYAPSAEEREHQQQHALHHSPRTSLQDRLNAAAHANAATRRSDASTKSSTVTAVASVDSQDSVSSPSSSTPVSDGSMPTNGPLIKGVPRPLLPPRPAELHGTSPPASVQPPAARMVVPSVPKRAGVVTGIGHNPAATSPDAVNQVSAVAAKPSRWEGADSESGRVKSAPPDPEVAAYRALTPQPAVTARSVTARIASADGQSPARQSLLGHVRSTSNSNSTGTSNGNSNGNDNLDA</sequence>
<keyword evidence="13" id="KW-1185">Reference proteome</keyword>
<feature type="compositionally biased region" description="Polar residues" evidence="9">
    <location>
        <begin position="511"/>
        <end position="544"/>
    </location>
</feature>
<keyword evidence="6" id="KW-0445">Lipid transport</keyword>
<evidence type="ECO:0000256" key="5">
    <source>
        <dbReference type="ARBA" id="ARBA00022989"/>
    </source>
</evidence>
<evidence type="ECO:0000256" key="6">
    <source>
        <dbReference type="ARBA" id="ARBA00023055"/>
    </source>
</evidence>
<feature type="compositionally biased region" description="Basic and acidic residues" evidence="9">
    <location>
        <begin position="681"/>
        <end position="694"/>
    </location>
</feature>
<feature type="compositionally biased region" description="Basic and acidic residues" evidence="9">
    <location>
        <begin position="753"/>
        <end position="765"/>
    </location>
</feature>
<dbReference type="GO" id="GO:0015914">
    <property type="term" value="P:phospholipid transport"/>
    <property type="evidence" value="ECO:0007669"/>
    <property type="project" value="TreeGrafter"/>
</dbReference>
<feature type="region of interest" description="Disordered" evidence="9">
    <location>
        <begin position="507"/>
        <end position="710"/>
    </location>
</feature>
<dbReference type="PROSITE" id="PS51847">
    <property type="entry name" value="SMP"/>
    <property type="match status" value="1"/>
</dbReference>
<evidence type="ECO:0000256" key="4">
    <source>
        <dbReference type="ARBA" id="ARBA00022824"/>
    </source>
</evidence>
<feature type="domain" description="SMP-LTD" evidence="11">
    <location>
        <begin position="296"/>
        <end position="483"/>
    </location>
</feature>
<dbReference type="InterPro" id="IPR031468">
    <property type="entry name" value="SMP_LBD"/>
</dbReference>
<keyword evidence="8 10" id="KW-0472">Membrane</keyword>
<evidence type="ECO:0000256" key="1">
    <source>
        <dbReference type="ARBA" id="ARBA00004586"/>
    </source>
</evidence>
<accession>A0AA48L966</accession>
<evidence type="ECO:0000256" key="9">
    <source>
        <dbReference type="SAM" id="MobiDB-lite"/>
    </source>
</evidence>
<dbReference type="GO" id="GO:0032865">
    <property type="term" value="C:ERMES complex"/>
    <property type="evidence" value="ECO:0007669"/>
    <property type="project" value="TreeGrafter"/>
</dbReference>
<gene>
    <name evidence="12" type="ORF">CcaverHIS019_0700480</name>
</gene>
<dbReference type="AlphaFoldDB" id="A0AA48L966"/>
<evidence type="ECO:0000256" key="8">
    <source>
        <dbReference type="ARBA" id="ARBA00023136"/>
    </source>
</evidence>
<feature type="compositionally biased region" description="Low complexity" evidence="9">
    <location>
        <begin position="599"/>
        <end position="647"/>
    </location>
</feature>
<dbReference type="RefSeq" id="XP_060459741.1">
    <property type="nucleotide sequence ID" value="XM_060603448.1"/>
</dbReference>
<evidence type="ECO:0000256" key="10">
    <source>
        <dbReference type="SAM" id="Phobius"/>
    </source>
</evidence>
<feature type="region of interest" description="Disordered" evidence="9">
    <location>
        <begin position="803"/>
        <end position="884"/>
    </location>
</feature>
<dbReference type="GO" id="GO:1990456">
    <property type="term" value="P:mitochondrion-endoplasmic reticulum membrane tethering"/>
    <property type="evidence" value="ECO:0007669"/>
    <property type="project" value="TreeGrafter"/>
</dbReference>
<proteinExistence type="predicted"/>
<feature type="region of interest" description="Disordered" evidence="9">
    <location>
        <begin position="776"/>
        <end position="795"/>
    </location>
</feature>
<dbReference type="KEGG" id="ccac:CcaHIS019_0700480"/>
<comment type="subcellular location">
    <subcellularLocation>
        <location evidence="1">Endoplasmic reticulum membrane</location>
    </subcellularLocation>
</comment>
<evidence type="ECO:0000259" key="11">
    <source>
        <dbReference type="PROSITE" id="PS51847"/>
    </source>
</evidence>
<evidence type="ECO:0000256" key="2">
    <source>
        <dbReference type="ARBA" id="ARBA00022448"/>
    </source>
</evidence>
<feature type="region of interest" description="Disordered" evidence="9">
    <location>
        <begin position="745"/>
        <end position="768"/>
    </location>
</feature>
<keyword evidence="4" id="KW-0256">Endoplasmic reticulum</keyword>
<keyword evidence="7" id="KW-0446">Lipid-binding</keyword>
<feature type="compositionally biased region" description="Polar residues" evidence="9">
    <location>
        <begin position="583"/>
        <end position="592"/>
    </location>
</feature>
<feature type="compositionally biased region" description="Low complexity" evidence="9">
    <location>
        <begin position="986"/>
        <end position="1008"/>
    </location>
</feature>
<feature type="region of interest" description="Disordered" evidence="9">
    <location>
        <begin position="906"/>
        <end position="944"/>
    </location>
</feature>
<feature type="region of interest" description="Disordered" evidence="9">
    <location>
        <begin position="966"/>
        <end position="1008"/>
    </location>
</feature>
<evidence type="ECO:0000313" key="12">
    <source>
        <dbReference type="EMBL" id="BEI94476.1"/>
    </source>
</evidence>
<protein>
    <recommendedName>
        <fullName evidence="11">SMP-LTD domain-containing protein</fullName>
    </recommendedName>
</protein>
<feature type="transmembrane region" description="Helical" evidence="10">
    <location>
        <begin position="7"/>
        <end position="29"/>
    </location>
</feature>
<dbReference type="GO" id="GO:0008289">
    <property type="term" value="F:lipid binding"/>
    <property type="evidence" value="ECO:0007669"/>
    <property type="project" value="UniProtKB-KW"/>
</dbReference>
<evidence type="ECO:0000313" key="13">
    <source>
        <dbReference type="Proteomes" id="UP001233271"/>
    </source>
</evidence>
<dbReference type="CDD" id="cd21675">
    <property type="entry name" value="SMP_TEX2"/>
    <property type="match status" value="1"/>
</dbReference>
<organism evidence="12 13">
    <name type="scientific">Cutaneotrichosporon cavernicola</name>
    <dbReference type="NCBI Taxonomy" id="279322"/>
    <lineage>
        <taxon>Eukaryota</taxon>
        <taxon>Fungi</taxon>
        <taxon>Dikarya</taxon>
        <taxon>Basidiomycota</taxon>
        <taxon>Agaricomycotina</taxon>
        <taxon>Tremellomycetes</taxon>
        <taxon>Trichosporonales</taxon>
        <taxon>Trichosporonaceae</taxon>
        <taxon>Cutaneotrichosporon</taxon>
    </lineage>
</organism>
<dbReference type="EMBL" id="AP028218">
    <property type="protein sequence ID" value="BEI94476.1"/>
    <property type="molecule type" value="Genomic_DNA"/>
</dbReference>
<dbReference type="GO" id="GO:0005789">
    <property type="term" value="C:endoplasmic reticulum membrane"/>
    <property type="evidence" value="ECO:0007669"/>
    <property type="project" value="UniProtKB-SubCell"/>
</dbReference>
<feature type="compositionally biased region" description="Low complexity" evidence="9">
    <location>
        <begin position="817"/>
        <end position="845"/>
    </location>
</feature>
<evidence type="ECO:0000256" key="3">
    <source>
        <dbReference type="ARBA" id="ARBA00022692"/>
    </source>
</evidence>
<feature type="compositionally biased region" description="Basic and acidic residues" evidence="9">
    <location>
        <begin position="925"/>
        <end position="936"/>
    </location>
</feature>
<feature type="compositionally biased region" description="Low complexity" evidence="9">
    <location>
        <begin position="545"/>
        <end position="555"/>
    </location>
</feature>
<name>A0AA48L966_9TREE</name>
<keyword evidence="3 10" id="KW-0812">Transmembrane</keyword>
<keyword evidence="5 10" id="KW-1133">Transmembrane helix</keyword>
<keyword evidence="2" id="KW-0813">Transport</keyword>
<dbReference type="PANTHER" id="PTHR13466:SF19">
    <property type="entry name" value="NUCLEUS-VACUOLE JUNCTION PROTEIN 2"/>
    <property type="match status" value="1"/>
</dbReference>
<feature type="compositionally biased region" description="Polar residues" evidence="9">
    <location>
        <begin position="668"/>
        <end position="680"/>
    </location>
</feature>
<reference evidence="12" key="1">
    <citation type="journal article" date="2023" name="BMC Genomics">
        <title>Chromosome-level genome assemblies of Cutaneotrichosporon spp. (Trichosporonales, Basidiomycota) reveal imbalanced evolution between nucleotide sequences and chromosome synteny.</title>
        <authorList>
            <person name="Kobayashi Y."/>
            <person name="Kayamori A."/>
            <person name="Aoki K."/>
            <person name="Shiwa Y."/>
            <person name="Matsutani M."/>
            <person name="Fujita N."/>
            <person name="Sugita T."/>
            <person name="Iwasaki W."/>
            <person name="Tanaka N."/>
            <person name="Takashima M."/>
        </authorList>
    </citation>
    <scope>NUCLEOTIDE SEQUENCE</scope>
    <source>
        <strain evidence="12">HIS019</strain>
    </source>
</reference>
<dbReference type="GeneID" id="85498346"/>
<evidence type="ECO:0000256" key="7">
    <source>
        <dbReference type="ARBA" id="ARBA00023121"/>
    </source>
</evidence>
<dbReference type="Proteomes" id="UP001233271">
    <property type="component" value="Chromosome 7a"/>
</dbReference>